<gene>
    <name evidence="2" type="ORF">IU459_11965</name>
</gene>
<name>A0ABS0CNS3_9NOCA</name>
<dbReference type="InterPro" id="IPR036265">
    <property type="entry name" value="HIT-like_sf"/>
</dbReference>
<dbReference type="SUPFAM" id="SSF54197">
    <property type="entry name" value="HIT-like"/>
    <property type="match status" value="1"/>
</dbReference>
<dbReference type="Pfam" id="PF01230">
    <property type="entry name" value="HIT"/>
    <property type="match status" value="1"/>
</dbReference>
<evidence type="ECO:0000313" key="2">
    <source>
        <dbReference type="EMBL" id="MBF6298257.1"/>
    </source>
</evidence>
<dbReference type="InterPro" id="IPR011146">
    <property type="entry name" value="HIT-like"/>
</dbReference>
<protein>
    <submittedName>
        <fullName evidence="2">HIT domain-containing protein</fullName>
    </submittedName>
</protein>
<feature type="domain" description="HIT" evidence="1">
    <location>
        <begin position="58"/>
        <end position="134"/>
    </location>
</feature>
<evidence type="ECO:0000313" key="3">
    <source>
        <dbReference type="Proteomes" id="UP000702209"/>
    </source>
</evidence>
<organism evidence="2 3">
    <name type="scientific">Nocardia amamiensis</name>
    <dbReference type="NCBI Taxonomy" id="404578"/>
    <lineage>
        <taxon>Bacteria</taxon>
        <taxon>Bacillati</taxon>
        <taxon>Actinomycetota</taxon>
        <taxon>Actinomycetes</taxon>
        <taxon>Mycobacteriales</taxon>
        <taxon>Nocardiaceae</taxon>
        <taxon>Nocardia</taxon>
    </lineage>
</organism>
<sequence>MTIPYRGPGLLGLARDAITALTQPARRSPVTDWPTCPFCTRIANRDFSTTPPDLGDIVHFEPLNPVTPGHRLFPPGKHVEHSAPRWVEAAAWWAARKGWWGETGDEPYNLIVSSGTAATQTVAHVHIHYVPRRDGDGLHLPWTGQAATE</sequence>
<dbReference type="EMBL" id="JADLQX010000007">
    <property type="protein sequence ID" value="MBF6298257.1"/>
    <property type="molecule type" value="Genomic_DNA"/>
</dbReference>
<dbReference type="Gene3D" id="3.30.428.10">
    <property type="entry name" value="HIT-like"/>
    <property type="match status" value="1"/>
</dbReference>
<proteinExistence type="predicted"/>
<comment type="caution">
    <text evidence="2">The sequence shown here is derived from an EMBL/GenBank/DDBJ whole genome shotgun (WGS) entry which is preliminary data.</text>
</comment>
<dbReference type="Proteomes" id="UP000702209">
    <property type="component" value="Unassembled WGS sequence"/>
</dbReference>
<evidence type="ECO:0000259" key="1">
    <source>
        <dbReference type="Pfam" id="PF01230"/>
    </source>
</evidence>
<keyword evidence="3" id="KW-1185">Reference proteome</keyword>
<reference evidence="2 3" key="1">
    <citation type="submission" date="2020-10" db="EMBL/GenBank/DDBJ databases">
        <title>Identification of Nocardia species via Next-generation sequencing and recognition of intraspecies genetic diversity.</title>
        <authorList>
            <person name="Li P."/>
            <person name="Li P."/>
            <person name="Lu B."/>
        </authorList>
    </citation>
    <scope>NUCLEOTIDE SEQUENCE [LARGE SCALE GENOMIC DNA]</scope>
    <source>
        <strain evidence="2 3">BJ06-0157</strain>
    </source>
</reference>
<accession>A0ABS0CNS3</accession>
<dbReference type="RefSeq" id="WP_195129566.1">
    <property type="nucleotide sequence ID" value="NZ_JADLQX010000007.1"/>
</dbReference>